<reference evidence="1" key="1">
    <citation type="journal article" date="2020" name="Nature">
        <title>Giant virus diversity and host interactions through global metagenomics.</title>
        <authorList>
            <person name="Schulz F."/>
            <person name="Roux S."/>
            <person name="Paez-Espino D."/>
            <person name="Jungbluth S."/>
            <person name="Walsh D.A."/>
            <person name="Denef V.J."/>
            <person name="McMahon K.D."/>
            <person name="Konstantinidis K.T."/>
            <person name="Eloe-Fadrosh E.A."/>
            <person name="Kyrpides N.C."/>
            <person name="Woyke T."/>
        </authorList>
    </citation>
    <scope>NUCLEOTIDE SEQUENCE</scope>
    <source>
        <strain evidence="1">GVMAG-M-3300023179-152</strain>
    </source>
</reference>
<accession>A0A6C0E8X0</accession>
<evidence type="ECO:0000313" key="1">
    <source>
        <dbReference type="EMBL" id="QHT25544.1"/>
    </source>
</evidence>
<proteinExistence type="predicted"/>
<name>A0A6C0E8X0_9ZZZZ</name>
<sequence>MGLQNKFVWEFYDEHKNLNFEDMNILFVQIMQKLIENSNPSFNVNVVSQLLENVKNLQTQVSNVSDMFSKNTSDMNACFTMKFMEFKREYVEDLKMILSNNTSDKVAPIIKEYNDTLLDKTRIMINEIIPKNQETITKDIENSIKNLHSSINQDTNALLKSSVNKDTLDSFINSLEEKFSKTIVSSQNIFNSILSSTETRLENRLSELKDISKTNITSQTLLQSNVGELLKKMENSSSKGKISENILFNILQSIYPTAEINSVGSIKETGDIILIRKDKPTILFENKNYDKNVVQDEVKKFLRDVELQNCCGIMLAQHYGITNKENFEIEINNNNVLVYLHKVEYDADKIKAAVDIIDHFKSKMIDINKIHGDDITIDKDVLDDINKEYQLFTANKLSHIKTIKDCQQRLLTQVEEIKIPNLEHFLSKLYAVSSKEDICEYCNYVAKNPRALTAHYRGCNLKKQHDNKKHVNAFTENNL</sequence>
<dbReference type="AlphaFoldDB" id="A0A6C0E8X0"/>
<dbReference type="EMBL" id="MN739770">
    <property type="protein sequence ID" value="QHT25544.1"/>
    <property type="molecule type" value="Genomic_DNA"/>
</dbReference>
<organism evidence="1">
    <name type="scientific">viral metagenome</name>
    <dbReference type="NCBI Taxonomy" id="1070528"/>
    <lineage>
        <taxon>unclassified sequences</taxon>
        <taxon>metagenomes</taxon>
        <taxon>organismal metagenomes</taxon>
    </lineage>
</organism>
<protein>
    <submittedName>
        <fullName evidence="1">Uncharacterized protein</fullName>
    </submittedName>
</protein>